<gene>
    <name evidence="1" type="primary">moaD</name>
    <name evidence="1" type="ORF">GCM10011450_21520</name>
</gene>
<accession>A0A918JPQ8</accession>
<organism evidence="1 2">
    <name type="scientific">Advenella faeciporci</name>
    <dbReference type="NCBI Taxonomy" id="797535"/>
    <lineage>
        <taxon>Bacteria</taxon>
        <taxon>Pseudomonadati</taxon>
        <taxon>Pseudomonadota</taxon>
        <taxon>Betaproteobacteria</taxon>
        <taxon>Burkholderiales</taxon>
        <taxon>Alcaligenaceae</taxon>
    </lineage>
</organism>
<evidence type="ECO:0000313" key="2">
    <source>
        <dbReference type="Proteomes" id="UP000608345"/>
    </source>
</evidence>
<keyword evidence="2" id="KW-1185">Reference proteome</keyword>
<dbReference type="AlphaFoldDB" id="A0A918JPQ8"/>
<dbReference type="Gene3D" id="3.10.20.30">
    <property type="match status" value="1"/>
</dbReference>
<comment type="caution">
    <text evidence="1">The sequence shown here is derived from an EMBL/GenBank/DDBJ whole genome shotgun (WGS) entry which is preliminary data.</text>
</comment>
<protein>
    <submittedName>
        <fullName evidence="1">Molybdopterin synthase sulfur carrier subunit</fullName>
    </submittedName>
</protein>
<dbReference type="InterPro" id="IPR016155">
    <property type="entry name" value="Mopterin_synth/thiamin_S_b"/>
</dbReference>
<evidence type="ECO:0000313" key="1">
    <source>
        <dbReference type="EMBL" id="GGW91037.1"/>
    </source>
</evidence>
<dbReference type="Proteomes" id="UP000608345">
    <property type="component" value="Unassembled WGS sequence"/>
</dbReference>
<dbReference type="InterPro" id="IPR003749">
    <property type="entry name" value="ThiS/MoaD-like"/>
</dbReference>
<dbReference type="EMBL" id="BMYS01000016">
    <property type="protein sequence ID" value="GGW91037.1"/>
    <property type="molecule type" value="Genomic_DNA"/>
</dbReference>
<dbReference type="InterPro" id="IPR012675">
    <property type="entry name" value="Beta-grasp_dom_sf"/>
</dbReference>
<dbReference type="Pfam" id="PF02597">
    <property type="entry name" value="ThiS"/>
    <property type="match status" value="1"/>
</dbReference>
<reference evidence="1" key="1">
    <citation type="journal article" date="2014" name="Int. J. Syst. Evol. Microbiol.">
        <title>Complete genome sequence of Corynebacterium casei LMG S-19264T (=DSM 44701T), isolated from a smear-ripened cheese.</title>
        <authorList>
            <consortium name="US DOE Joint Genome Institute (JGI-PGF)"/>
            <person name="Walter F."/>
            <person name="Albersmeier A."/>
            <person name="Kalinowski J."/>
            <person name="Ruckert C."/>
        </authorList>
    </citation>
    <scope>NUCLEOTIDE SEQUENCE</scope>
    <source>
        <strain evidence="1">KCTC 23732</strain>
    </source>
</reference>
<sequence length="82" mass="9320">MLKIIYMAKLKEQLPIAEETIEWHGGTRDELIQLLRSRNQLWHETLAPENVYKIAINNSIVHQNAHIPENAEVALLPPVTGG</sequence>
<proteinExistence type="predicted"/>
<dbReference type="SUPFAM" id="SSF54285">
    <property type="entry name" value="MoaD/ThiS"/>
    <property type="match status" value="1"/>
</dbReference>
<name>A0A918JPQ8_9BURK</name>
<reference evidence="1" key="2">
    <citation type="submission" date="2020-09" db="EMBL/GenBank/DDBJ databases">
        <authorList>
            <person name="Sun Q."/>
            <person name="Kim S."/>
        </authorList>
    </citation>
    <scope>NUCLEOTIDE SEQUENCE</scope>
    <source>
        <strain evidence="1">KCTC 23732</strain>
    </source>
</reference>
<dbReference type="CDD" id="cd00754">
    <property type="entry name" value="Ubl_MoaD"/>
    <property type="match status" value="1"/>
</dbReference>